<dbReference type="SMR" id="A0A1R2AVM9"/>
<feature type="repeat" description="WD" evidence="3">
    <location>
        <begin position="296"/>
        <end position="335"/>
    </location>
</feature>
<feature type="repeat" description="WD" evidence="3">
    <location>
        <begin position="212"/>
        <end position="253"/>
    </location>
</feature>
<keyword evidence="2" id="KW-0677">Repeat</keyword>
<keyword evidence="6" id="KW-1185">Reference proteome</keyword>
<keyword evidence="1 3" id="KW-0853">WD repeat</keyword>
<dbReference type="InterPro" id="IPR015943">
    <property type="entry name" value="WD40/YVTN_repeat-like_dom_sf"/>
</dbReference>
<dbReference type="InterPro" id="IPR036322">
    <property type="entry name" value="WD40_repeat_dom_sf"/>
</dbReference>
<dbReference type="AlphaFoldDB" id="A0A1R2AVM9"/>
<dbReference type="InterPro" id="IPR019775">
    <property type="entry name" value="WD40_repeat_CS"/>
</dbReference>
<dbReference type="SMART" id="SM00320">
    <property type="entry name" value="WD40"/>
    <property type="match status" value="6"/>
</dbReference>
<dbReference type="GO" id="GO:0000398">
    <property type="term" value="P:mRNA splicing, via spliceosome"/>
    <property type="evidence" value="ECO:0007669"/>
    <property type="project" value="TreeGrafter"/>
</dbReference>
<evidence type="ECO:0000313" key="5">
    <source>
        <dbReference type="EMBL" id="OMJ68512.1"/>
    </source>
</evidence>
<feature type="region of interest" description="Disordered" evidence="4">
    <location>
        <begin position="1"/>
        <end position="25"/>
    </location>
</feature>
<comment type="caution">
    <text evidence="5">The sequence shown here is derived from an EMBL/GenBank/DDBJ whole genome shotgun (WGS) entry which is preliminary data.</text>
</comment>
<evidence type="ECO:0008006" key="7">
    <source>
        <dbReference type="Google" id="ProtNLM"/>
    </source>
</evidence>
<evidence type="ECO:0000313" key="6">
    <source>
        <dbReference type="Proteomes" id="UP000187209"/>
    </source>
</evidence>
<name>A0A1R2AVM9_9CILI</name>
<dbReference type="InterPro" id="IPR020472">
    <property type="entry name" value="WD40_PAC1"/>
</dbReference>
<dbReference type="PANTHER" id="PTHR19846">
    <property type="entry name" value="WD40 REPEAT PROTEIN"/>
    <property type="match status" value="1"/>
</dbReference>
<dbReference type="GO" id="GO:0030621">
    <property type="term" value="F:U4 snRNA binding"/>
    <property type="evidence" value="ECO:0007669"/>
    <property type="project" value="TreeGrafter"/>
</dbReference>
<dbReference type="InterPro" id="IPR001680">
    <property type="entry name" value="WD40_rpt"/>
</dbReference>
<dbReference type="GO" id="GO:0017070">
    <property type="term" value="F:U6 snRNA binding"/>
    <property type="evidence" value="ECO:0007669"/>
    <property type="project" value="TreeGrafter"/>
</dbReference>
<dbReference type="Gene3D" id="2.130.10.10">
    <property type="entry name" value="YVTN repeat-like/Quinoprotein amine dehydrogenase"/>
    <property type="match status" value="2"/>
</dbReference>
<dbReference type="OrthoDB" id="540662at2759"/>
<dbReference type="PANTHER" id="PTHR19846:SF0">
    <property type="entry name" value="PRE-MRNA PROCESSING FACTOR 4"/>
    <property type="match status" value="1"/>
</dbReference>
<evidence type="ECO:0000256" key="2">
    <source>
        <dbReference type="ARBA" id="ARBA00022737"/>
    </source>
</evidence>
<dbReference type="EMBL" id="MPUH01001319">
    <property type="protein sequence ID" value="OMJ68512.1"/>
    <property type="molecule type" value="Genomic_DNA"/>
</dbReference>
<sequence>MEDEEVKGLLKSLNEAESLPEESTESRLQRLKSLLDSISSNSESSEEISNPMLLLQARHQFSSFSLSKAQSRLILEKTLPSPKPKIFAAVGSMFCDNRLPMGVSFDDKTQMIGIAGWSCEGSIWDLKGTQIRKLEGHKDRVQCIDIKNSNILTGSFDNTIKLWQDGSLTLIGHNARVNNVKWHPDLVHSLSSSHDMTWKLWDCHKGLCIQSQDGHNRGVYALSVHQDGSLVVTGDLSGIGAVWDLRTGKHILTLKSHLKQILACDIAPNGFQVATGSEDHTVKIWDLRKKALMYTIPAHTKLVSSLSISSDAVASGSYDGFIKIWSLEDFSLVQNINLNCKVTDAVFDCTGDMLVTTSFDRTFKIWTSLKCDTE</sequence>
<organism evidence="5 6">
    <name type="scientific">Stentor coeruleus</name>
    <dbReference type="NCBI Taxonomy" id="5963"/>
    <lineage>
        <taxon>Eukaryota</taxon>
        <taxon>Sar</taxon>
        <taxon>Alveolata</taxon>
        <taxon>Ciliophora</taxon>
        <taxon>Postciliodesmatophora</taxon>
        <taxon>Heterotrichea</taxon>
        <taxon>Heterotrichida</taxon>
        <taxon>Stentoridae</taxon>
        <taxon>Stentor</taxon>
    </lineage>
</organism>
<dbReference type="PROSITE" id="PS50082">
    <property type="entry name" value="WD_REPEATS_2"/>
    <property type="match status" value="5"/>
</dbReference>
<reference evidence="5 6" key="1">
    <citation type="submission" date="2016-11" db="EMBL/GenBank/DDBJ databases">
        <title>The macronuclear genome of Stentor coeruleus: a giant cell with tiny introns.</title>
        <authorList>
            <person name="Slabodnick M."/>
            <person name="Ruby J.G."/>
            <person name="Reiff S.B."/>
            <person name="Swart E.C."/>
            <person name="Gosai S."/>
            <person name="Prabakaran S."/>
            <person name="Witkowska E."/>
            <person name="Larue G.E."/>
            <person name="Fisher S."/>
            <person name="Freeman R.M."/>
            <person name="Gunawardena J."/>
            <person name="Chu W."/>
            <person name="Stover N.A."/>
            <person name="Gregory B.D."/>
            <person name="Nowacki M."/>
            <person name="Derisi J."/>
            <person name="Roy S.W."/>
            <person name="Marshall W.F."/>
            <person name="Sood P."/>
        </authorList>
    </citation>
    <scope>NUCLEOTIDE SEQUENCE [LARGE SCALE GENOMIC DNA]</scope>
    <source>
        <strain evidence="5">WM001</strain>
    </source>
</reference>
<feature type="repeat" description="WD" evidence="3">
    <location>
        <begin position="134"/>
        <end position="164"/>
    </location>
</feature>
<accession>A0A1R2AVM9</accession>
<protein>
    <recommendedName>
        <fullName evidence="7">Pre-mRNA processing factor 4 (PRP4)-like domain-containing protein</fullName>
    </recommendedName>
</protein>
<dbReference type="CDD" id="cd00200">
    <property type="entry name" value="WD40"/>
    <property type="match status" value="1"/>
</dbReference>
<evidence type="ECO:0000256" key="3">
    <source>
        <dbReference type="PROSITE-ProRule" id="PRU00221"/>
    </source>
</evidence>
<evidence type="ECO:0000256" key="4">
    <source>
        <dbReference type="SAM" id="MobiDB-lite"/>
    </source>
</evidence>
<dbReference type="GO" id="GO:0046540">
    <property type="term" value="C:U4/U6 x U5 tri-snRNP complex"/>
    <property type="evidence" value="ECO:0007669"/>
    <property type="project" value="TreeGrafter"/>
</dbReference>
<dbReference type="Proteomes" id="UP000187209">
    <property type="component" value="Unassembled WGS sequence"/>
</dbReference>
<evidence type="ECO:0000256" key="1">
    <source>
        <dbReference type="ARBA" id="ARBA00022574"/>
    </source>
</evidence>
<dbReference type="PROSITE" id="PS50294">
    <property type="entry name" value="WD_REPEATS_REGION"/>
    <property type="match status" value="5"/>
</dbReference>
<dbReference type="SUPFAM" id="SSF50978">
    <property type="entry name" value="WD40 repeat-like"/>
    <property type="match status" value="1"/>
</dbReference>
<dbReference type="Pfam" id="PF00400">
    <property type="entry name" value="WD40"/>
    <property type="match status" value="6"/>
</dbReference>
<dbReference type="PRINTS" id="PR00320">
    <property type="entry name" value="GPROTEINBRPT"/>
</dbReference>
<proteinExistence type="predicted"/>
<feature type="repeat" description="WD" evidence="3">
    <location>
        <begin position="254"/>
        <end position="295"/>
    </location>
</feature>
<feature type="repeat" description="WD" evidence="3">
    <location>
        <begin position="170"/>
        <end position="211"/>
    </location>
</feature>
<gene>
    <name evidence="5" type="ORF">SteCoe_34005</name>
</gene>
<dbReference type="PROSITE" id="PS00678">
    <property type="entry name" value="WD_REPEATS_1"/>
    <property type="match status" value="1"/>
</dbReference>